<dbReference type="InterPro" id="IPR000266">
    <property type="entry name" value="Ribosomal_uS17"/>
</dbReference>
<proteinExistence type="inferred from homology"/>
<evidence type="ECO:0000256" key="5">
    <source>
        <dbReference type="ARBA" id="ARBA00023274"/>
    </source>
</evidence>
<dbReference type="Gene3D" id="2.40.50.140">
    <property type="entry name" value="Nucleic acid-binding proteins"/>
    <property type="match status" value="1"/>
</dbReference>
<dbReference type="GO" id="GO:0022627">
    <property type="term" value="C:cytosolic small ribosomal subunit"/>
    <property type="evidence" value="ECO:0007669"/>
    <property type="project" value="UniProtKB-UniRule"/>
</dbReference>
<keyword evidence="3 6" id="KW-0694">RNA-binding</keyword>
<keyword evidence="4 6" id="KW-0689">Ribosomal protein</keyword>
<dbReference type="NCBIfam" id="NF004123">
    <property type="entry name" value="PRK05610.1"/>
    <property type="match status" value="1"/>
</dbReference>
<dbReference type="AlphaFoldDB" id="A0A0H4TB53"/>
<dbReference type="CDD" id="cd00364">
    <property type="entry name" value="Ribosomal_uS17"/>
    <property type="match status" value="1"/>
</dbReference>
<evidence type="ECO:0000256" key="1">
    <source>
        <dbReference type="ARBA" id="ARBA00010254"/>
    </source>
</evidence>
<dbReference type="GO" id="GO:0006412">
    <property type="term" value="P:translation"/>
    <property type="evidence" value="ECO:0007669"/>
    <property type="project" value="UniProtKB-UniRule"/>
</dbReference>
<dbReference type="HAMAP" id="MF_01345_B">
    <property type="entry name" value="Ribosomal_uS17_B"/>
    <property type="match status" value="1"/>
</dbReference>
<dbReference type="PANTHER" id="PTHR10744:SF1">
    <property type="entry name" value="SMALL RIBOSOMAL SUBUNIT PROTEIN US17M"/>
    <property type="match status" value="1"/>
</dbReference>
<dbReference type="NCBIfam" id="TIGR03635">
    <property type="entry name" value="uS17_bact"/>
    <property type="match status" value="1"/>
</dbReference>
<name>A0A0H4TB53_9DELT</name>
<sequence>MNKRGMRKERKGVVKSNRMHKTVVVSVERIVMHPKYKKYLKRRTKVKAHDEKSECQVGDQVLIVECQPLSREKRWRVSRILERAVTTEKEAAAPSDSQVGL</sequence>
<dbReference type="EMBL" id="KT007027">
    <property type="protein sequence ID" value="AKQ04075.1"/>
    <property type="molecule type" value="Genomic_DNA"/>
</dbReference>
<evidence type="ECO:0000256" key="2">
    <source>
        <dbReference type="ARBA" id="ARBA00022730"/>
    </source>
</evidence>
<keyword evidence="2 6" id="KW-0699">rRNA-binding</keyword>
<comment type="subunit">
    <text evidence="6">Part of the 30S ribosomal subunit.</text>
</comment>
<comment type="similarity">
    <text evidence="1 6">Belongs to the universal ribosomal protein uS17 family.</text>
</comment>
<dbReference type="PANTHER" id="PTHR10744">
    <property type="entry name" value="40S RIBOSOMAL PROTEIN S11 FAMILY MEMBER"/>
    <property type="match status" value="1"/>
</dbReference>
<keyword evidence="5 6" id="KW-0687">Ribonucleoprotein</keyword>
<dbReference type="GO" id="GO:0003735">
    <property type="term" value="F:structural constituent of ribosome"/>
    <property type="evidence" value="ECO:0007669"/>
    <property type="project" value="UniProtKB-UniRule"/>
</dbReference>
<evidence type="ECO:0000256" key="4">
    <source>
        <dbReference type="ARBA" id="ARBA00022980"/>
    </source>
</evidence>
<protein>
    <recommendedName>
        <fullName evidence="6">Small ribosomal subunit protein uS17</fullName>
    </recommendedName>
</protein>
<comment type="function">
    <text evidence="6">One of the primary rRNA binding proteins, it binds specifically to the 5'-end of 16S ribosomal RNA.</text>
</comment>
<dbReference type="SUPFAM" id="SSF50249">
    <property type="entry name" value="Nucleic acid-binding proteins"/>
    <property type="match status" value="1"/>
</dbReference>
<dbReference type="InterPro" id="IPR012340">
    <property type="entry name" value="NA-bd_OB-fold"/>
</dbReference>
<dbReference type="GO" id="GO:0019843">
    <property type="term" value="F:rRNA binding"/>
    <property type="evidence" value="ECO:0007669"/>
    <property type="project" value="UniProtKB-UniRule"/>
</dbReference>
<organism evidence="7">
    <name type="scientific">uncultured delta proteobacterium Rifle_16ft_4_minimus_39832</name>
    <dbReference type="NCBI Taxonomy" id="1665182"/>
    <lineage>
        <taxon>Bacteria</taxon>
        <taxon>Deltaproteobacteria</taxon>
        <taxon>environmental samples</taxon>
    </lineage>
</organism>
<accession>A0A0H4TB53</accession>
<dbReference type="Pfam" id="PF00366">
    <property type="entry name" value="Ribosomal_S17"/>
    <property type="match status" value="1"/>
</dbReference>
<gene>
    <name evidence="6" type="primary">rpsQ</name>
</gene>
<evidence type="ECO:0000256" key="6">
    <source>
        <dbReference type="HAMAP-Rule" id="MF_01345"/>
    </source>
</evidence>
<dbReference type="PRINTS" id="PR00973">
    <property type="entry name" value="RIBOSOMALS17"/>
</dbReference>
<evidence type="ECO:0000256" key="3">
    <source>
        <dbReference type="ARBA" id="ARBA00022884"/>
    </source>
</evidence>
<reference evidence="7" key="1">
    <citation type="journal article" date="2015" name="ISME J.">
        <title>Aquifer environment selects for microbial species cohorts in sediment and groundwater.</title>
        <authorList>
            <person name="Hug L.A."/>
            <person name="Thomas B.C."/>
            <person name="Brown C.T."/>
            <person name="Frischkorn K.R."/>
            <person name="Williams K.H."/>
            <person name="Tringe S.G."/>
            <person name="Banfield J.F."/>
        </authorList>
    </citation>
    <scope>NUCLEOTIDE SEQUENCE</scope>
</reference>
<dbReference type="InterPro" id="IPR019984">
    <property type="entry name" value="Ribosomal_uS17_bact/chlr"/>
</dbReference>
<evidence type="ECO:0000313" key="7">
    <source>
        <dbReference type="EMBL" id="AKQ04075.1"/>
    </source>
</evidence>